<feature type="region of interest" description="Disordered" evidence="1">
    <location>
        <begin position="496"/>
        <end position="523"/>
    </location>
</feature>
<proteinExistence type="predicted"/>
<evidence type="ECO:0000313" key="3">
    <source>
        <dbReference type="EMBL" id="KAJ1928907.1"/>
    </source>
</evidence>
<feature type="transmembrane region" description="Helical" evidence="2">
    <location>
        <begin position="330"/>
        <end position="350"/>
    </location>
</feature>
<keyword evidence="4" id="KW-1185">Reference proteome</keyword>
<evidence type="ECO:0008006" key="5">
    <source>
        <dbReference type="Google" id="ProtNLM"/>
    </source>
</evidence>
<name>A0A9W8ACR4_9FUNG</name>
<dbReference type="OrthoDB" id="5578270at2759"/>
<keyword evidence="2" id="KW-0812">Transmembrane</keyword>
<evidence type="ECO:0000313" key="4">
    <source>
        <dbReference type="Proteomes" id="UP001150569"/>
    </source>
</evidence>
<feature type="transmembrane region" description="Helical" evidence="2">
    <location>
        <begin position="286"/>
        <end position="310"/>
    </location>
</feature>
<dbReference type="AlphaFoldDB" id="A0A9W8ACR4"/>
<organism evidence="3 4">
    <name type="scientific">Tieghemiomyces parasiticus</name>
    <dbReference type="NCBI Taxonomy" id="78921"/>
    <lineage>
        <taxon>Eukaryota</taxon>
        <taxon>Fungi</taxon>
        <taxon>Fungi incertae sedis</taxon>
        <taxon>Zoopagomycota</taxon>
        <taxon>Kickxellomycotina</taxon>
        <taxon>Dimargaritomycetes</taxon>
        <taxon>Dimargaritales</taxon>
        <taxon>Dimargaritaceae</taxon>
        <taxon>Tieghemiomyces</taxon>
    </lineage>
</organism>
<keyword evidence="2" id="KW-0472">Membrane</keyword>
<accession>A0A9W8ACR4</accession>
<evidence type="ECO:0000256" key="2">
    <source>
        <dbReference type="SAM" id="Phobius"/>
    </source>
</evidence>
<dbReference type="EMBL" id="JANBPT010000055">
    <property type="protein sequence ID" value="KAJ1928907.1"/>
    <property type="molecule type" value="Genomic_DNA"/>
</dbReference>
<keyword evidence="2" id="KW-1133">Transmembrane helix</keyword>
<dbReference type="Proteomes" id="UP001150569">
    <property type="component" value="Unassembled WGS sequence"/>
</dbReference>
<protein>
    <recommendedName>
        <fullName evidence="5">Transmembrane protein</fullName>
    </recommendedName>
</protein>
<sequence>MRLGSPLDKYRSLLRVVFITLLTLGTVSAWITVVDPTNPQAVQTFPSYDFEGFEEPKYDLIGVILPVVVQGACVASLAPPPWPTARNATLAGAQANGTILLVDRNSVDGSGCVSYGPVFDGLRKILPQLKTAGYPAVQLIILGATLNSGENFGNSKDEDFHEFQSARPLNVHLALVGRDTAAALWQRTRTAGPLAARVQQDPGYWNRYRASALETIHTVFRYVLVSDKLIKARPAVNHANQPSKTRFEETIRYLSWVALYTCYFWMMIKWIGIIRKIQSPRLASTFYYYTLAVCAFTYFYCALNLVLVIYPSVVMNLIKRVTINYVWPPLFAIQGIGLFVYGFIFLQYIFRGFVFDGLKSALAKLTRLCYGSFLSLSLISFCSALNNPKWTSIPWVVVARAGTQNLASFILTCLIIWALRVHDSPELTPVTMSKVDGSVLPTTSTVSHSIVNGPQAKPTGPVIPASAVVNPSVTGPPLAGLSPAPPRRQFEIRIMGTRASLRPLPSPRPTSEAPAPARPSSTT</sequence>
<feature type="transmembrane region" description="Helical" evidence="2">
    <location>
        <begin position="253"/>
        <end position="274"/>
    </location>
</feature>
<reference evidence="3" key="1">
    <citation type="submission" date="2022-07" db="EMBL/GenBank/DDBJ databases">
        <title>Phylogenomic reconstructions and comparative analyses of Kickxellomycotina fungi.</title>
        <authorList>
            <person name="Reynolds N.K."/>
            <person name="Stajich J.E."/>
            <person name="Barry K."/>
            <person name="Grigoriev I.V."/>
            <person name="Crous P."/>
            <person name="Smith M.E."/>
        </authorList>
    </citation>
    <scope>NUCLEOTIDE SEQUENCE</scope>
    <source>
        <strain evidence="3">RSA 861</strain>
    </source>
</reference>
<comment type="caution">
    <text evidence="3">The sequence shown here is derived from an EMBL/GenBank/DDBJ whole genome shotgun (WGS) entry which is preliminary data.</text>
</comment>
<evidence type="ECO:0000256" key="1">
    <source>
        <dbReference type="SAM" id="MobiDB-lite"/>
    </source>
</evidence>
<gene>
    <name evidence="3" type="ORF">IWQ60_001650</name>
</gene>